<evidence type="ECO:0000313" key="3">
    <source>
        <dbReference type="Proteomes" id="UP000688137"/>
    </source>
</evidence>
<sequence length="484" mass="57703">MRSIKNNPSQKMWNPNMRKQEEISRSKSDYSFQESFIFYDLFNYNSSLQQWQLLITRKNLSCKVINYFVFNNCPGKPYKELIILQNKRLIKLNLTNIELLNFSQTFQKVNRTTNNPRSIYNKKNCGLVKGIKQRSQYSKKLKGQFQIILQHNQVERIKNCGPKSILNAHLLPRVQPRPGLYKGALDAKVQTSPSSFYYDVLEHHCQQSFLIIVERLRQEIILIDMDSDSQNKKIEDRFACVDCICENPQIKYQSIENVDKQWKEFNTESERVLKEYKNESKEKKTELLNQIAHMRKNYNKKLNEISDKLIAEQFLNRDKTQQSNQTKKISIQTLGEEQLLKDLKQLIEKEKDKEKVSQSQIIINLKNKDQIFKKDIQYHLESLQQYDQQDIQQSLDILKDISIEKNLIIQLIDMIQEMQKCAQKDENYQNQMNFIKEIQELIDQAKKYQCQLNLFDQTIMVYQQKCKQTLLLNELKIKRIRTIQ</sequence>
<dbReference type="AlphaFoldDB" id="A0A8S1QR41"/>
<feature type="coiled-coil region" evidence="1">
    <location>
        <begin position="266"/>
        <end position="304"/>
    </location>
</feature>
<accession>A0A8S1QR41</accession>
<name>A0A8S1QR41_PARPR</name>
<gene>
    <name evidence="2" type="ORF">PPRIM_AZ9-3.1.T2300007</name>
</gene>
<dbReference type="EMBL" id="CAJJDM010000239">
    <property type="protein sequence ID" value="CAD8118229.1"/>
    <property type="molecule type" value="Genomic_DNA"/>
</dbReference>
<keyword evidence="3" id="KW-1185">Reference proteome</keyword>
<evidence type="ECO:0000313" key="2">
    <source>
        <dbReference type="EMBL" id="CAD8118229.1"/>
    </source>
</evidence>
<organism evidence="2 3">
    <name type="scientific">Paramecium primaurelia</name>
    <dbReference type="NCBI Taxonomy" id="5886"/>
    <lineage>
        <taxon>Eukaryota</taxon>
        <taxon>Sar</taxon>
        <taxon>Alveolata</taxon>
        <taxon>Ciliophora</taxon>
        <taxon>Intramacronucleata</taxon>
        <taxon>Oligohymenophorea</taxon>
        <taxon>Peniculida</taxon>
        <taxon>Parameciidae</taxon>
        <taxon>Paramecium</taxon>
    </lineage>
</organism>
<protein>
    <submittedName>
        <fullName evidence="2">Uncharacterized protein</fullName>
    </submittedName>
</protein>
<evidence type="ECO:0000256" key="1">
    <source>
        <dbReference type="SAM" id="Coils"/>
    </source>
</evidence>
<dbReference type="Proteomes" id="UP000688137">
    <property type="component" value="Unassembled WGS sequence"/>
</dbReference>
<keyword evidence="1" id="KW-0175">Coiled coil</keyword>
<comment type="caution">
    <text evidence="2">The sequence shown here is derived from an EMBL/GenBank/DDBJ whole genome shotgun (WGS) entry which is preliminary data.</text>
</comment>
<reference evidence="2" key="1">
    <citation type="submission" date="2021-01" db="EMBL/GenBank/DDBJ databases">
        <authorList>
            <consortium name="Genoscope - CEA"/>
            <person name="William W."/>
        </authorList>
    </citation>
    <scope>NUCLEOTIDE SEQUENCE</scope>
</reference>
<proteinExistence type="predicted"/>